<evidence type="ECO:0000313" key="12">
    <source>
        <dbReference type="RefSeq" id="XP_025028732.1"/>
    </source>
</evidence>
<dbReference type="InterPro" id="IPR048648">
    <property type="entry name" value="CRLF2-like_D2"/>
</dbReference>
<evidence type="ECO:0000256" key="5">
    <source>
        <dbReference type="ARBA" id="ARBA00023136"/>
    </source>
</evidence>
<keyword evidence="7" id="KW-0675">Receptor</keyword>
<dbReference type="GO" id="GO:0009897">
    <property type="term" value="C:external side of plasma membrane"/>
    <property type="evidence" value="ECO:0007669"/>
    <property type="project" value="TreeGrafter"/>
</dbReference>
<feature type="transmembrane region" description="Helical" evidence="8">
    <location>
        <begin position="186"/>
        <end position="208"/>
    </location>
</feature>
<keyword evidence="3" id="KW-0732">Signal</keyword>
<evidence type="ECO:0000256" key="4">
    <source>
        <dbReference type="ARBA" id="ARBA00022989"/>
    </source>
</evidence>
<dbReference type="PANTHER" id="PTHR23037">
    <property type="entry name" value="CYTOKINE RECEPTOR"/>
    <property type="match status" value="1"/>
</dbReference>
<dbReference type="InterPro" id="IPR013783">
    <property type="entry name" value="Ig-like_fold"/>
</dbReference>
<dbReference type="Pfam" id="PF21604">
    <property type="entry name" value="CRLF2_D1"/>
    <property type="match status" value="1"/>
</dbReference>
<accession>A0A9F5N2T4</accession>
<keyword evidence="2 8" id="KW-0812">Transmembrane</keyword>
<reference evidence="12" key="1">
    <citation type="submission" date="2025-08" db="UniProtKB">
        <authorList>
            <consortium name="RefSeq"/>
        </authorList>
    </citation>
    <scope>IDENTIFICATION</scope>
    <source>
        <tissue evidence="12">Liver</tissue>
    </source>
</reference>
<dbReference type="Gene3D" id="2.60.40.10">
    <property type="entry name" value="Immunoglobulins"/>
    <property type="match status" value="2"/>
</dbReference>
<evidence type="ECO:0000256" key="8">
    <source>
        <dbReference type="SAM" id="Phobius"/>
    </source>
</evidence>
<dbReference type="Proteomes" id="UP000695026">
    <property type="component" value="Unplaced"/>
</dbReference>
<evidence type="ECO:0000256" key="3">
    <source>
        <dbReference type="ARBA" id="ARBA00022729"/>
    </source>
</evidence>
<organism evidence="11 12">
    <name type="scientific">Python bivittatus</name>
    <name type="common">Burmese python</name>
    <name type="synonym">Python molurus bivittatus</name>
    <dbReference type="NCBI Taxonomy" id="176946"/>
    <lineage>
        <taxon>Eukaryota</taxon>
        <taxon>Metazoa</taxon>
        <taxon>Chordata</taxon>
        <taxon>Craniata</taxon>
        <taxon>Vertebrata</taxon>
        <taxon>Euteleostomi</taxon>
        <taxon>Lepidosauria</taxon>
        <taxon>Squamata</taxon>
        <taxon>Bifurcata</taxon>
        <taxon>Unidentata</taxon>
        <taxon>Episquamata</taxon>
        <taxon>Toxicofera</taxon>
        <taxon>Serpentes</taxon>
        <taxon>Henophidia</taxon>
        <taxon>Pythonidae</taxon>
        <taxon>Python</taxon>
    </lineage>
</organism>
<sequence length="289" mass="34165">MEILWNPTEMFPGRNVTVFYRFEEQNWKQCIQYIHEHGYNIGCVFQPEGREFDISIRDTNGVQELYTDLKLESIKFLKPKPPVNVTFHWKHDKVIIEYKPPFSPHCYILEHQYKSEFDEDWSRKNESCKFERQGFDPEKCYSFQFRLRFRCSGYSYPSEWGPKTHWKNGSSVESCEADDFNPESNIVLQATWVMAGLLIMTAILLYVCRLKKIRKTLMPAIPDPQNKYSDLFSDHNGNFQDWIIKTENVLPETQVECIEKECVVEEEKEEDLPQAKVEAKCSGVKKLEV</sequence>
<feature type="domain" description="Cytokine receptor-like factor 2-like D1" evidence="9">
    <location>
        <begin position="1"/>
        <end position="45"/>
    </location>
</feature>
<dbReference type="OrthoDB" id="8803253at2759"/>
<evidence type="ECO:0000259" key="9">
    <source>
        <dbReference type="Pfam" id="PF21604"/>
    </source>
</evidence>
<evidence type="ECO:0000313" key="11">
    <source>
        <dbReference type="Proteomes" id="UP000695026"/>
    </source>
</evidence>
<keyword evidence="6" id="KW-1015">Disulfide bond</keyword>
<proteinExistence type="predicted"/>
<keyword evidence="4 8" id="KW-1133">Transmembrane helix</keyword>
<evidence type="ECO:0000256" key="6">
    <source>
        <dbReference type="ARBA" id="ARBA00023157"/>
    </source>
</evidence>
<evidence type="ECO:0000256" key="2">
    <source>
        <dbReference type="ARBA" id="ARBA00022692"/>
    </source>
</evidence>
<name>A0A9F5N2T4_PYTBI</name>
<dbReference type="AlphaFoldDB" id="A0A9F5N2T4"/>
<comment type="subcellular location">
    <subcellularLocation>
        <location evidence="1">Membrane</location>
        <topology evidence="1">Single-pass membrane protein</topology>
    </subcellularLocation>
</comment>
<keyword evidence="5 8" id="KW-0472">Membrane</keyword>
<dbReference type="InterPro" id="IPR048651">
    <property type="entry name" value="CRLF2-like_D1"/>
</dbReference>
<dbReference type="GO" id="GO:0004896">
    <property type="term" value="F:cytokine receptor activity"/>
    <property type="evidence" value="ECO:0007669"/>
    <property type="project" value="TreeGrafter"/>
</dbReference>
<dbReference type="InterPro" id="IPR036116">
    <property type="entry name" value="FN3_sf"/>
</dbReference>
<dbReference type="RefSeq" id="XP_025028732.1">
    <property type="nucleotide sequence ID" value="XM_025172964.1"/>
</dbReference>
<evidence type="ECO:0000256" key="1">
    <source>
        <dbReference type="ARBA" id="ARBA00004167"/>
    </source>
</evidence>
<dbReference type="KEGG" id="pbi:112541835"/>
<evidence type="ECO:0000256" key="7">
    <source>
        <dbReference type="ARBA" id="ARBA00023170"/>
    </source>
</evidence>
<keyword evidence="11" id="KW-1185">Reference proteome</keyword>
<feature type="domain" description="Cytokine receptor-like factor 2-like D2" evidence="10">
    <location>
        <begin position="79"/>
        <end position="169"/>
    </location>
</feature>
<evidence type="ECO:0000259" key="10">
    <source>
        <dbReference type="Pfam" id="PF21605"/>
    </source>
</evidence>
<dbReference type="GeneID" id="112541835"/>
<dbReference type="OMA" id="DLNFQWH"/>
<protein>
    <submittedName>
        <fullName evidence="12">Cytokine receptor-like factor 2</fullName>
    </submittedName>
</protein>
<dbReference type="PANTHER" id="PTHR23037:SF28">
    <property type="entry name" value="ERYTHROPOIETIN RECEPTOR"/>
    <property type="match status" value="1"/>
</dbReference>
<gene>
    <name evidence="12" type="primary">LOC112541835</name>
</gene>
<dbReference type="SUPFAM" id="SSF49265">
    <property type="entry name" value="Fibronectin type III"/>
    <property type="match status" value="2"/>
</dbReference>
<dbReference type="Pfam" id="PF21605">
    <property type="entry name" value="CRLF2-like_D2"/>
    <property type="match status" value="1"/>
</dbReference>